<proteinExistence type="predicted"/>
<dbReference type="RefSeq" id="WP_336596244.1">
    <property type="nucleotide sequence ID" value="NZ_JACFYJ010000001.1"/>
</dbReference>
<dbReference type="EMBL" id="JACFYJ010000001">
    <property type="protein sequence ID" value="MEI5995775.1"/>
    <property type="molecule type" value="Genomic_DNA"/>
</dbReference>
<dbReference type="SUPFAM" id="SSF53756">
    <property type="entry name" value="UDP-Glycosyltransferase/glycogen phosphorylase"/>
    <property type="match status" value="1"/>
</dbReference>
<organism evidence="2 3">
    <name type="scientific">Paraburkholderia bengalensis</name>
    <dbReference type="NCBI Taxonomy" id="2747562"/>
    <lineage>
        <taxon>Bacteria</taxon>
        <taxon>Pseudomonadati</taxon>
        <taxon>Pseudomonadota</taxon>
        <taxon>Betaproteobacteria</taxon>
        <taxon>Burkholderiales</taxon>
        <taxon>Burkholderiaceae</taxon>
        <taxon>Paraburkholderia</taxon>
    </lineage>
</organism>
<dbReference type="PANTHER" id="PTHR46401:SF8">
    <property type="entry name" value="BLL6006 PROTEIN"/>
    <property type="match status" value="1"/>
</dbReference>
<dbReference type="InterPro" id="IPR028098">
    <property type="entry name" value="Glyco_trans_4-like_N"/>
</dbReference>
<dbReference type="Pfam" id="PF13439">
    <property type="entry name" value="Glyco_transf_4"/>
    <property type="match status" value="1"/>
</dbReference>
<evidence type="ECO:0000259" key="1">
    <source>
        <dbReference type="Pfam" id="PF13439"/>
    </source>
</evidence>
<accession>A0ABU8IJW5</accession>
<dbReference type="Gene3D" id="3.40.50.2000">
    <property type="entry name" value="Glycogen Phosphorylase B"/>
    <property type="match status" value="2"/>
</dbReference>
<dbReference type="Pfam" id="PF13692">
    <property type="entry name" value="Glyco_trans_1_4"/>
    <property type="match status" value="1"/>
</dbReference>
<comment type="caution">
    <text evidence="2">The sequence shown here is derived from an EMBL/GenBank/DDBJ whole genome shotgun (WGS) entry which is preliminary data.</text>
</comment>
<dbReference type="PANTHER" id="PTHR46401">
    <property type="entry name" value="GLYCOSYLTRANSFERASE WBBK-RELATED"/>
    <property type="match status" value="1"/>
</dbReference>
<evidence type="ECO:0000313" key="2">
    <source>
        <dbReference type="EMBL" id="MEI5995775.1"/>
    </source>
</evidence>
<feature type="domain" description="Glycosyltransferase subfamily 4-like N-terminal" evidence="1">
    <location>
        <begin position="26"/>
        <end position="179"/>
    </location>
</feature>
<sequence>MKIAYITPYDAHDPNAWSGAGYQIPRALASAGAEIVYIGGLRKQPDAPALARSLCARLLGNVHQLEREPSVVRAYSEQASRKLRELDVDLVLSPGAIAVTYVKTEVPKIIWTDTSFGGIVDYYPEFEKMTTRNRRDGDILERISLETSDMVVFSSDWAAKRAVSLYRLDSSKVRVIPFGSNFSSGLEASTVRCLSVDRLRGDEIRLLFVGVAWERKNGEFALAVTEKLRQRGIKAFIDIIGCRPGARREWAMEYGFLSRDNEQQSRTIQASFARATFLIHPAVAECNANVFSEACSFGVPILANKTGGTPTSVIPGVNGNLFALDDPPEVWADYIVNTMSEREKYLSLCLGAFEQYSSRLNWSAAGSTMLDAMERVVSRYRAHAREAPAMGVVPSMG</sequence>
<keyword evidence="3" id="KW-1185">Reference proteome</keyword>
<dbReference type="CDD" id="cd03801">
    <property type="entry name" value="GT4_PimA-like"/>
    <property type="match status" value="1"/>
</dbReference>
<protein>
    <submittedName>
        <fullName evidence="2">Glycosyltransferase family 4 protein</fullName>
    </submittedName>
</protein>
<name>A0ABU8IJW5_9BURK</name>
<evidence type="ECO:0000313" key="3">
    <source>
        <dbReference type="Proteomes" id="UP001386437"/>
    </source>
</evidence>
<reference evidence="2 3" key="1">
    <citation type="journal article" date="2022" name="Arch. Microbiol.">
        <title>Paraburkholderia bengalensis sp. nov. isolated from roots of Oryza sativa, IR64.</title>
        <authorList>
            <person name="Nag P."/>
            <person name="Mondal N."/>
            <person name="Sarkar J."/>
            <person name="Das S."/>
        </authorList>
    </citation>
    <scope>NUCLEOTIDE SEQUENCE [LARGE SCALE GENOMIC DNA]</scope>
    <source>
        <strain evidence="2 3">IR64_4_BI</strain>
    </source>
</reference>
<gene>
    <name evidence="2" type="ORF">H3V53_00660</name>
</gene>
<dbReference type="Proteomes" id="UP001386437">
    <property type="component" value="Unassembled WGS sequence"/>
</dbReference>